<proteinExistence type="predicted"/>
<organism evidence="2 3">
    <name type="scientific">Lophiotrema nucula</name>
    <dbReference type="NCBI Taxonomy" id="690887"/>
    <lineage>
        <taxon>Eukaryota</taxon>
        <taxon>Fungi</taxon>
        <taxon>Dikarya</taxon>
        <taxon>Ascomycota</taxon>
        <taxon>Pezizomycotina</taxon>
        <taxon>Dothideomycetes</taxon>
        <taxon>Pleosporomycetidae</taxon>
        <taxon>Pleosporales</taxon>
        <taxon>Lophiotremataceae</taxon>
        <taxon>Lophiotrema</taxon>
    </lineage>
</organism>
<gene>
    <name evidence="2" type="ORF">BDV96DRAFT_691556</name>
</gene>
<protein>
    <submittedName>
        <fullName evidence="2">Uncharacterized protein</fullName>
    </submittedName>
</protein>
<reference evidence="2" key="1">
    <citation type="journal article" date="2020" name="Stud. Mycol.">
        <title>101 Dothideomycetes genomes: a test case for predicting lifestyles and emergence of pathogens.</title>
        <authorList>
            <person name="Haridas S."/>
            <person name="Albert R."/>
            <person name="Binder M."/>
            <person name="Bloem J."/>
            <person name="Labutti K."/>
            <person name="Salamov A."/>
            <person name="Andreopoulos B."/>
            <person name="Baker S."/>
            <person name="Barry K."/>
            <person name="Bills G."/>
            <person name="Bluhm B."/>
            <person name="Cannon C."/>
            <person name="Castanera R."/>
            <person name="Culley D."/>
            <person name="Daum C."/>
            <person name="Ezra D."/>
            <person name="Gonzalez J."/>
            <person name="Henrissat B."/>
            <person name="Kuo A."/>
            <person name="Liang C."/>
            <person name="Lipzen A."/>
            <person name="Lutzoni F."/>
            <person name="Magnuson J."/>
            <person name="Mondo S."/>
            <person name="Nolan M."/>
            <person name="Ohm R."/>
            <person name="Pangilinan J."/>
            <person name="Park H.-J."/>
            <person name="Ramirez L."/>
            <person name="Alfaro M."/>
            <person name="Sun H."/>
            <person name="Tritt A."/>
            <person name="Yoshinaga Y."/>
            <person name="Zwiers L.-H."/>
            <person name="Turgeon B."/>
            <person name="Goodwin S."/>
            <person name="Spatafora J."/>
            <person name="Crous P."/>
            <person name="Grigoriev I."/>
        </authorList>
    </citation>
    <scope>NUCLEOTIDE SEQUENCE</scope>
    <source>
        <strain evidence="2">CBS 627.86</strain>
    </source>
</reference>
<keyword evidence="3" id="KW-1185">Reference proteome</keyword>
<keyword evidence="1" id="KW-0732">Signal</keyword>
<dbReference type="EMBL" id="ML977340">
    <property type="protein sequence ID" value="KAF2109917.1"/>
    <property type="molecule type" value="Genomic_DNA"/>
</dbReference>
<evidence type="ECO:0000256" key="1">
    <source>
        <dbReference type="SAM" id="SignalP"/>
    </source>
</evidence>
<feature type="signal peptide" evidence="1">
    <location>
        <begin position="1"/>
        <end position="17"/>
    </location>
</feature>
<evidence type="ECO:0000313" key="2">
    <source>
        <dbReference type="EMBL" id="KAF2109917.1"/>
    </source>
</evidence>
<dbReference type="AlphaFoldDB" id="A0A6A5YTS5"/>
<accession>A0A6A5YTS5</accession>
<feature type="chain" id="PRO_5025448362" evidence="1">
    <location>
        <begin position="18"/>
        <end position="125"/>
    </location>
</feature>
<name>A0A6A5YTS5_9PLEO</name>
<dbReference type="OrthoDB" id="3786098at2759"/>
<evidence type="ECO:0000313" key="3">
    <source>
        <dbReference type="Proteomes" id="UP000799770"/>
    </source>
</evidence>
<dbReference type="Proteomes" id="UP000799770">
    <property type="component" value="Unassembled WGS sequence"/>
</dbReference>
<sequence>MHSSTLLSVLLPALSIAHPSIQVRDDTTPATLYKSQNLLGGTIPAAELPVPASYCVDLSNVYGSWEGEVRSLIVYKGWQCCFHAVPGCPTTGPKFTLGSKTADVSKKTLGVTWDRKIMSVYCEPL</sequence>